<dbReference type="GO" id="GO:0003676">
    <property type="term" value="F:nucleic acid binding"/>
    <property type="evidence" value="ECO:0007669"/>
    <property type="project" value="InterPro"/>
</dbReference>
<comment type="caution">
    <text evidence="2">The sequence shown here is derived from an EMBL/GenBank/DDBJ whole genome shotgun (WGS) entry which is preliminary data.</text>
</comment>
<evidence type="ECO:0000313" key="2">
    <source>
        <dbReference type="EMBL" id="RDS78547.1"/>
    </source>
</evidence>
<dbReference type="OrthoDB" id="7807589at2"/>
<keyword evidence="2" id="KW-0378">Hydrolase</keyword>
<dbReference type="AlphaFoldDB" id="A0A395LQ33"/>
<reference evidence="2 3" key="1">
    <citation type="submission" date="2018-07" db="EMBL/GenBank/DDBJ databases">
        <title>Erythrobacter nanhaiensis sp. nov., a novel member of the genus Erythrobacter isolated from the South China Sea.</title>
        <authorList>
            <person name="Chen X."/>
            <person name="Liu J."/>
        </authorList>
    </citation>
    <scope>NUCLEOTIDE SEQUENCE [LARGE SCALE GENOMIC DNA]</scope>
    <source>
        <strain evidence="2 3">S-5</strain>
    </source>
</reference>
<organism evidence="2 3">
    <name type="scientific">Alteriqipengyuania lutimaris</name>
    <dbReference type="NCBI Taxonomy" id="1538146"/>
    <lineage>
        <taxon>Bacteria</taxon>
        <taxon>Pseudomonadati</taxon>
        <taxon>Pseudomonadota</taxon>
        <taxon>Alphaproteobacteria</taxon>
        <taxon>Sphingomonadales</taxon>
        <taxon>Erythrobacteraceae</taxon>
        <taxon>Alteriqipengyuania</taxon>
    </lineage>
</organism>
<proteinExistence type="predicted"/>
<dbReference type="SMART" id="SM00507">
    <property type="entry name" value="HNHc"/>
    <property type="match status" value="1"/>
</dbReference>
<gene>
    <name evidence="2" type="ORF">DL238_04915</name>
</gene>
<dbReference type="Pfam" id="PF01844">
    <property type="entry name" value="HNH"/>
    <property type="match status" value="1"/>
</dbReference>
<dbReference type="Proteomes" id="UP000254101">
    <property type="component" value="Unassembled WGS sequence"/>
</dbReference>
<evidence type="ECO:0000313" key="3">
    <source>
        <dbReference type="Proteomes" id="UP000254101"/>
    </source>
</evidence>
<dbReference type="InterPro" id="IPR003615">
    <property type="entry name" value="HNH_nuc"/>
</dbReference>
<dbReference type="GO" id="GO:0004519">
    <property type="term" value="F:endonuclease activity"/>
    <property type="evidence" value="ECO:0007669"/>
    <property type="project" value="UniProtKB-KW"/>
</dbReference>
<keyword evidence="2" id="KW-0255">Endonuclease</keyword>
<feature type="domain" description="HNH nuclease" evidence="1">
    <location>
        <begin position="32"/>
        <end position="82"/>
    </location>
</feature>
<protein>
    <submittedName>
        <fullName evidence="2">HNH endonuclease</fullName>
    </submittedName>
</protein>
<dbReference type="CDD" id="cd00085">
    <property type="entry name" value="HNHc"/>
    <property type="match status" value="1"/>
</dbReference>
<keyword evidence="2" id="KW-0540">Nuclease</keyword>
<dbReference type="InterPro" id="IPR002711">
    <property type="entry name" value="HNH"/>
</dbReference>
<dbReference type="Gene3D" id="1.10.30.50">
    <property type="match status" value="1"/>
</dbReference>
<dbReference type="GO" id="GO:0008270">
    <property type="term" value="F:zinc ion binding"/>
    <property type="evidence" value="ECO:0007669"/>
    <property type="project" value="InterPro"/>
</dbReference>
<keyword evidence="3" id="KW-1185">Reference proteome</keyword>
<dbReference type="EMBL" id="QRBB01000001">
    <property type="protein sequence ID" value="RDS78547.1"/>
    <property type="molecule type" value="Genomic_DNA"/>
</dbReference>
<accession>A0A395LQ33</accession>
<evidence type="ECO:0000259" key="1">
    <source>
        <dbReference type="SMART" id="SM00507"/>
    </source>
</evidence>
<name>A0A395LQ33_9SPHN</name>
<sequence length="97" mass="11069">MLKPRLAPPKAKLRALPKRAERFYQSPEWRGLMRKIKTERGAFCERCGAGGRIIGDHIVERKDGGAELDPANVMLMCWPCHNAKTARVRAERAKSRR</sequence>